<dbReference type="Proteomes" id="UP000775547">
    <property type="component" value="Unassembled WGS sequence"/>
</dbReference>
<dbReference type="EMBL" id="JABCKV010002816">
    <property type="protein sequence ID" value="KAG5636851.1"/>
    <property type="molecule type" value="Genomic_DNA"/>
</dbReference>
<dbReference type="InterPro" id="IPR043708">
    <property type="entry name" value="DUF5648"/>
</dbReference>
<dbReference type="Pfam" id="PF18885">
    <property type="entry name" value="DUF5648"/>
    <property type="match status" value="1"/>
</dbReference>
<dbReference type="AlphaFoldDB" id="A0A9P7K3K8"/>
<name>A0A9P7K3K8_9AGAR</name>
<organism evidence="2 3">
    <name type="scientific">Asterophora parasitica</name>
    <dbReference type="NCBI Taxonomy" id="117018"/>
    <lineage>
        <taxon>Eukaryota</taxon>
        <taxon>Fungi</taxon>
        <taxon>Dikarya</taxon>
        <taxon>Basidiomycota</taxon>
        <taxon>Agaricomycotina</taxon>
        <taxon>Agaricomycetes</taxon>
        <taxon>Agaricomycetidae</taxon>
        <taxon>Agaricales</taxon>
        <taxon>Tricholomatineae</taxon>
        <taxon>Lyophyllaceae</taxon>
        <taxon>Asterophora</taxon>
    </lineage>
</organism>
<feature type="domain" description="DUF5648" evidence="1">
    <location>
        <begin position="29"/>
        <end position="71"/>
    </location>
</feature>
<sequence length="72" mass="8717">MSHSLEIRPFFRVPPMHGVNNVIYFFRWRQFDTVPLYSLVNERTRDHLYTTNPWERNQAVRHWGYHSKGVAG</sequence>
<feature type="non-terminal residue" evidence="2">
    <location>
        <position position="72"/>
    </location>
</feature>
<accession>A0A9P7K3K8</accession>
<gene>
    <name evidence="2" type="ORF">DXG03_004653</name>
</gene>
<comment type="caution">
    <text evidence="2">The sequence shown here is derived from an EMBL/GenBank/DDBJ whole genome shotgun (WGS) entry which is preliminary data.</text>
</comment>
<reference evidence="2" key="1">
    <citation type="submission" date="2020-07" db="EMBL/GenBank/DDBJ databases">
        <authorList>
            <person name="Nieuwenhuis M."/>
            <person name="Van De Peppel L.J.J."/>
        </authorList>
    </citation>
    <scope>NUCLEOTIDE SEQUENCE</scope>
    <source>
        <strain evidence="2">AP01</strain>
        <tissue evidence="2">Mycelium</tissue>
    </source>
</reference>
<dbReference type="OrthoDB" id="9971254at2759"/>
<keyword evidence="3" id="KW-1185">Reference proteome</keyword>
<protein>
    <recommendedName>
        <fullName evidence="1">DUF5648 domain-containing protein</fullName>
    </recommendedName>
</protein>
<proteinExistence type="predicted"/>
<reference evidence="2" key="2">
    <citation type="submission" date="2021-10" db="EMBL/GenBank/DDBJ databases">
        <title>Phylogenomics reveals ancestral predisposition of the termite-cultivated fungus Termitomyces towards a domesticated lifestyle.</title>
        <authorList>
            <person name="Auxier B."/>
            <person name="Grum-Grzhimaylo A."/>
            <person name="Cardenas M.E."/>
            <person name="Lodge J.D."/>
            <person name="Laessoe T."/>
            <person name="Pedersen O."/>
            <person name="Smith M.E."/>
            <person name="Kuyper T.W."/>
            <person name="Franco-Molano E.A."/>
            <person name="Baroni T.J."/>
            <person name="Aanen D.K."/>
        </authorList>
    </citation>
    <scope>NUCLEOTIDE SEQUENCE</scope>
    <source>
        <strain evidence="2">AP01</strain>
        <tissue evidence="2">Mycelium</tissue>
    </source>
</reference>
<evidence type="ECO:0000259" key="1">
    <source>
        <dbReference type="Pfam" id="PF18885"/>
    </source>
</evidence>
<evidence type="ECO:0000313" key="3">
    <source>
        <dbReference type="Proteomes" id="UP000775547"/>
    </source>
</evidence>
<evidence type="ECO:0000313" key="2">
    <source>
        <dbReference type="EMBL" id="KAG5636851.1"/>
    </source>
</evidence>